<gene>
    <name evidence="5" type="ordered locus">Cycma_3932</name>
</gene>
<dbReference type="KEGG" id="cmr:Cycma_3932"/>
<proteinExistence type="predicted"/>
<feature type="binding site" evidence="3">
    <location>
        <position position="136"/>
    </location>
    <ligand>
        <name>substrate</name>
    </ligand>
</feature>
<keyword evidence="3" id="KW-0479">Metal-binding</keyword>
<dbReference type="PANTHER" id="PTHR47572">
    <property type="entry name" value="LIPOPROTEIN-RELATED"/>
    <property type="match status" value="1"/>
</dbReference>
<protein>
    <submittedName>
        <fullName evidence="5">SMP-30/Gluconolaconase/LRE-like region-containing protein</fullName>
    </submittedName>
</protein>
<dbReference type="OrthoDB" id="241638at2"/>
<keyword evidence="1" id="KW-0378">Hydrolase</keyword>
<dbReference type="Pfam" id="PF08450">
    <property type="entry name" value="SGL"/>
    <property type="match status" value="1"/>
</dbReference>
<dbReference type="InterPro" id="IPR005511">
    <property type="entry name" value="SMP-30"/>
</dbReference>
<dbReference type="EMBL" id="CP002955">
    <property type="protein sequence ID" value="AEL27641.1"/>
    <property type="molecule type" value="Genomic_DNA"/>
</dbReference>
<feature type="binding site" evidence="3">
    <location>
        <position position="239"/>
    </location>
    <ligand>
        <name>a divalent metal cation</name>
        <dbReference type="ChEBI" id="CHEBI:60240"/>
    </ligand>
</feature>
<evidence type="ECO:0000313" key="6">
    <source>
        <dbReference type="Proteomes" id="UP000001635"/>
    </source>
</evidence>
<dbReference type="eggNOG" id="COG3386">
    <property type="taxonomic scope" value="Bacteria"/>
</dbReference>
<dbReference type="Gene3D" id="2.120.10.30">
    <property type="entry name" value="TolB, C-terminal domain"/>
    <property type="match status" value="1"/>
</dbReference>
<dbReference type="InterPro" id="IPR011042">
    <property type="entry name" value="6-blade_b-propeller_TolB-like"/>
</dbReference>
<comment type="cofactor">
    <cofactor evidence="3">
        <name>Zn(2+)</name>
        <dbReference type="ChEBI" id="CHEBI:29105"/>
    </cofactor>
    <text evidence="3">Binds 1 divalent metal cation per subunit.</text>
</comment>
<dbReference type="AlphaFoldDB" id="G0J6E6"/>
<evidence type="ECO:0000256" key="1">
    <source>
        <dbReference type="ARBA" id="ARBA00022801"/>
    </source>
</evidence>
<feature type="domain" description="SMP-30/Gluconolactonase/LRE-like region" evidence="4">
    <location>
        <begin position="48"/>
        <end position="293"/>
    </location>
</feature>
<evidence type="ECO:0000259" key="4">
    <source>
        <dbReference type="Pfam" id="PF08450"/>
    </source>
</evidence>
<dbReference type="SUPFAM" id="SSF63829">
    <property type="entry name" value="Calcium-dependent phosphotriesterase"/>
    <property type="match status" value="1"/>
</dbReference>
<dbReference type="GO" id="GO:0046872">
    <property type="term" value="F:metal ion binding"/>
    <property type="evidence" value="ECO:0007669"/>
    <property type="project" value="UniProtKB-KW"/>
</dbReference>
<dbReference type="InterPro" id="IPR013658">
    <property type="entry name" value="SGL"/>
</dbReference>
<evidence type="ECO:0000256" key="2">
    <source>
        <dbReference type="PIRSR" id="PIRSR605511-1"/>
    </source>
</evidence>
<name>G0J6E6_CYCMS</name>
<feature type="active site" description="Proton donor/acceptor" evidence="2">
    <location>
        <position position="239"/>
    </location>
</feature>
<dbReference type="HOGENOM" id="CLU_036110_0_0_10"/>
<dbReference type="RefSeq" id="WP_014021926.1">
    <property type="nucleotide sequence ID" value="NC_015914.1"/>
</dbReference>
<accession>G0J6E6</accession>
<dbReference type="Proteomes" id="UP000001635">
    <property type="component" value="Chromosome"/>
</dbReference>
<dbReference type="InterPro" id="IPR051262">
    <property type="entry name" value="SMP-30/CGR1_Lactonase"/>
</dbReference>
<dbReference type="PRINTS" id="PR01790">
    <property type="entry name" value="SMP30FAMILY"/>
</dbReference>
<sequence>MKRIGIIIITIFCFSSVYGQHLDIANPALLNIVDENSQVIKLHDGFQFTEGPVWNEEGQYLLFSDIPANTIFKLEPTGEIVSYRKPSQNSNGLTFDKEGNLIIAEHSGRKISKISPEGNYSTIVDNYMGTKLNSPNDVIVDSQGAIYFTDPPYGRPKDASDTLSFNGVYKYSKGEIHLISDDLYRPNGIALSPDERSLYVANSGQPKQFVKYAISKSGKIGKGKVFFDASGLSGEGNPDGIKVDPEGNIFATGPGGVLVLTENGELLGTIKFPETPANLAFGGHDMKTLFVTARTGLYSIRLK</sequence>
<reference evidence="6" key="1">
    <citation type="submission" date="2011-07" db="EMBL/GenBank/DDBJ databases">
        <title>The complete genome of Cyclobacterium marinum DSM 745.</title>
        <authorList>
            <person name="Lucas S."/>
            <person name="Han J."/>
            <person name="Lapidus A."/>
            <person name="Bruce D."/>
            <person name="Goodwin L."/>
            <person name="Pitluck S."/>
            <person name="Peters L."/>
            <person name="Kyrpides N."/>
            <person name="Mavromatis K."/>
            <person name="Ivanova N."/>
            <person name="Ovchinnikova G."/>
            <person name="Chertkov O."/>
            <person name="Detter J.C."/>
            <person name="Tapia R."/>
            <person name="Han C."/>
            <person name="Land M."/>
            <person name="Hauser L."/>
            <person name="Markowitz V."/>
            <person name="Cheng J.-F."/>
            <person name="Hugenholtz P."/>
            <person name="Woyke T."/>
            <person name="Wu D."/>
            <person name="Tindall B."/>
            <person name="Schuetze A."/>
            <person name="Brambilla E."/>
            <person name="Klenk H.-P."/>
            <person name="Eisen J.A."/>
        </authorList>
    </citation>
    <scope>NUCLEOTIDE SEQUENCE [LARGE SCALE GENOMIC DNA]</scope>
    <source>
        <strain evidence="6">ATCC 25205 / DSM 745 / LMG 13164 / NCIMB 1802</strain>
    </source>
</reference>
<dbReference type="STRING" id="880070.Cycma_3932"/>
<evidence type="ECO:0000256" key="3">
    <source>
        <dbReference type="PIRSR" id="PIRSR605511-2"/>
    </source>
</evidence>
<feature type="binding site" evidence="3">
    <location>
        <position position="50"/>
    </location>
    <ligand>
        <name>a divalent metal cation</name>
        <dbReference type="ChEBI" id="CHEBI:60240"/>
    </ligand>
</feature>
<feature type="binding site" evidence="3">
    <location>
        <position position="187"/>
    </location>
    <ligand>
        <name>a divalent metal cation</name>
        <dbReference type="ChEBI" id="CHEBI:60240"/>
    </ligand>
</feature>
<keyword evidence="3" id="KW-0862">Zinc</keyword>
<keyword evidence="6" id="KW-1185">Reference proteome</keyword>
<organism evidence="5 6">
    <name type="scientific">Cyclobacterium marinum (strain ATCC 25205 / DSM 745 / LMG 13164 / NCIMB 1802)</name>
    <name type="common">Flectobacillus marinus</name>
    <dbReference type="NCBI Taxonomy" id="880070"/>
    <lineage>
        <taxon>Bacteria</taxon>
        <taxon>Pseudomonadati</taxon>
        <taxon>Bacteroidota</taxon>
        <taxon>Cytophagia</taxon>
        <taxon>Cytophagales</taxon>
        <taxon>Cyclobacteriaceae</taxon>
        <taxon>Cyclobacterium</taxon>
    </lineage>
</organism>
<dbReference type="GO" id="GO:0016787">
    <property type="term" value="F:hydrolase activity"/>
    <property type="evidence" value="ECO:0007669"/>
    <property type="project" value="UniProtKB-KW"/>
</dbReference>
<evidence type="ECO:0000313" key="5">
    <source>
        <dbReference type="EMBL" id="AEL27641.1"/>
    </source>
</evidence>
<dbReference type="PANTHER" id="PTHR47572:SF4">
    <property type="entry name" value="LACTONASE DRP35"/>
    <property type="match status" value="1"/>
</dbReference>